<accession>A0A381NLC1</accession>
<dbReference type="InterPro" id="IPR015797">
    <property type="entry name" value="NUDIX_hydrolase-like_dom_sf"/>
</dbReference>
<dbReference type="Pfam" id="PF17778">
    <property type="entry name" value="WHD_BLACT"/>
    <property type="match status" value="1"/>
</dbReference>
<dbReference type="SMART" id="SM00849">
    <property type="entry name" value="Lactamase_B"/>
    <property type="match status" value="1"/>
</dbReference>
<dbReference type="InterPro" id="IPR050662">
    <property type="entry name" value="Sec-metab_biosynth-thioest"/>
</dbReference>
<dbReference type="Gene3D" id="3.60.15.10">
    <property type="entry name" value="Ribonuclease Z/Hydroxyacylglutathione hydrolase-like"/>
    <property type="match status" value="1"/>
</dbReference>
<organism evidence="2">
    <name type="scientific">marine metagenome</name>
    <dbReference type="NCBI Taxonomy" id="408172"/>
    <lineage>
        <taxon>unclassified sequences</taxon>
        <taxon>metagenomes</taxon>
        <taxon>ecological metagenomes</taxon>
    </lineage>
</organism>
<name>A0A381NLC1_9ZZZZ</name>
<dbReference type="EMBL" id="UINC01000443">
    <property type="protein sequence ID" value="SUZ55381.1"/>
    <property type="molecule type" value="Genomic_DNA"/>
</dbReference>
<gene>
    <name evidence="2" type="ORF">METZ01_LOCUS8235</name>
</gene>
<dbReference type="Pfam" id="PF00753">
    <property type="entry name" value="Lactamase_B"/>
    <property type="match status" value="1"/>
</dbReference>
<dbReference type="PANTHER" id="PTHR23131">
    <property type="entry name" value="ENDORIBONUCLEASE LACTB2"/>
    <property type="match status" value="1"/>
</dbReference>
<evidence type="ECO:0000259" key="1">
    <source>
        <dbReference type="PROSITE" id="PS51462"/>
    </source>
</evidence>
<sequence>MHQEQIFAVQRQPYLLAFPGYHAFPGGKIDASESSTPFETKFLCEHNSLRMHALQREIIEELGYDLEEGIRNGEVLSVSELAEALAPPFSPVRFRTWFYRIDLQERINFKADSGEFTNSFWSSAKEMLDNFHSGKSLMVPPTRWVLAGLLKNPLATEFGDLSQNFAEEYRVPCMEMLDGIPMFAVRSDTLPPASRTNVFLLGDTDSAKLLVDPSPNSEEEFQRLQNTIKDKEIDAIFLTHHHPDHHQFSNQLALKLKIPIILSQDTQQRLTEKHGESFFEDVELRNASENEKVTHWHGSVVRVYEIPGHDAGQLGLAPDSMAWFIVGDLIQGIGTVVISAPEGDMATYFDTLEKVIVLNPEVIIPSHGIPMRSTHRLQETLKHRRERESQILKLHKSGKSKKDILDQLYAEVDPRLHHLAMKNIESHLVKLHKEKRINI</sequence>
<reference evidence="2" key="1">
    <citation type="submission" date="2018-05" db="EMBL/GenBank/DDBJ databases">
        <authorList>
            <person name="Lanie J.A."/>
            <person name="Ng W.-L."/>
            <person name="Kazmierczak K.M."/>
            <person name="Andrzejewski T.M."/>
            <person name="Davidsen T.M."/>
            <person name="Wayne K.J."/>
            <person name="Tettelin H."/>
            <person name="Glass J.I."/>
            <person name="Rusch D."/>
            <person name="Podicherti R."/>
            <person name="Tsui H.-C.T."/>
            <person name="Winkler M.E."/>
        </authorList>
    </citation>
    <scope>NUCLEOTIDE SEQUENCE</scope>
</reference>
<feature type="domain" description="Nudix hydrolase" evidence="1">
    <location>
        <begin position="1"/>
        <end position="144"/>
    </location>
</feature>
<dbReference type="PROSITE" id="PS51462">
    <property type="entry name" value="NUDIX"/>
    <property type="match status" value="1"/>
</dbReference>
<dbReference type="SUPFAM" id="SSF56281">
    <property type="entry name" value="Metallo-hydrolase/oxidoreductase"/>
    <property type="match status" value="1"/>
</dbReference>
<dbReference type="Gene3D" id="1.10.10.10">
    <property type="entry name" value="Winged helix-like DNA-binding domain superfamily/Winged helix DNA-binding domain"/>
    <property type="match status" value="1"/>
</dbReference>
<dbReference type="Gene3D" id="3.90.79.10">
    <property type="entry name" value="Nucleoside Triphosphate Pyrophosphohydrolase"/>
    <property type="match status" value="1"/>
</dbReference>
<dbReference type="PANTHER" id="PTHR23131:SF0">
    <property type="entry name" value="ENDORIBONUCLEASE LACTB2"/>
    <property type="match status" value="1"/>
</dbReference>
<evidence type="ECO:0000313" key="2">
    <source>
        <dbReference type="EMBL" id="SUZ55381.1"/>
    </source>
</evidence>
<dbReference type="SUPFAM" id="SSF55811">
    <property type="entry name" value="Nudix"/>
    <property type="match status" value="1"/>
</dbReference>
<proteinExistence type="predicted"/>
<dbReference type="AlphaFoldDB" id="A0A381NLC1"/>
<dbReference type="InterPro" id="IPR001279">
    <property type="entry name" value="Metallo-B-lactamas"/>
</dbReference>
<dbReference type="InterPro" id="IPR041516">
    <property type="entry name" value="LACTB2_WH"/>
</dbReference>
<protein>
    <recommendedName>
        <fullName evidence="1">Nudix hydrolase domain-containing protein</fullName>
    </recommendedName>
</protein>
<dbReference type="InterPro" id="IPR036388">
    <property type="entry name" value="WH-like_DNA-bd_sf"/>
</dbReference>
<dbReference type="InterPro" id="IPR000086">
    <property type="entry name" value="NUDIX_hydrolase_dom"/>
</dbReference>
<dbReference type="InterPro" id="IPR036866">
    <property type="entry name" value="RibonucZ/Hydroxyglut_hydro"/>
</dbReference>